<gene>
    <name evidence="3" type="ORF">D9758_006065</name>
</gene>
<feature type="domain" description="Oxo-4-hydroxy-4-carboxy-5-ureidoimidazoline decarboxylase" evidence="2">
    <location>
        <begin position="23"/>
        <end position="154"/>
    </location>
</feature>
<name>A0A8H5FZT6_9AGAR</name>
<keyword evidence="1" id="KW-0659">Purine metabolism</keyword>
<dbReference type="EMBL" id="JAACJM010000057">
    <property type="protein sequence ID" value="KAF5355271.1"/>
    <property type="molecule type" value="Genomic_DNA"/>
</dbReference>
<dbReference type="Gene3D" id="1.10.3330.10">
    <property type="entry name" value="Oxo-4-hydroxy-4-carboxy-5-ureidoimidazoline decarboxylase"/>
    <property type="match status" value="1"/>
</dbReference>
<comment type="caution">
    <text evidence="3">The sequence shown here is derived from an EMBL/GenBank/DDBJ whole genome shotgun (WGS) entry which is preliminary data.</text>
</comment>
<accession>A0A8H5FZT6</accession>
<dbReference type="AlphaFoldDB" id="A0A8H5FZT6"/>
<keyword evidence="4" id="KW-1185">Reference proteome</keyword>
<evidence type="ECO:0000259" key="2">
    <source>
        <dbReference type="Pfam" id="PF09349"/>
    </source>
</evidence>
<dbReference type="Proteomes" id="UP000559256">
    <property type="component" value="Unassembled WGS sequence"/>
</dbReference>
<protein>
    <recommendedName>
        <fullName evidence="2">Oxo-4-hydroxy-4-carboxy-5-ureidoimidazoline decarboxylase domain-containing protein</fullName>
    </recommendedName>
</protein>
<sequence length="204" mass="21991">MLPSLDAVINSAPSDPNSPLSLTLSTLFESSSILQNKLVPQLHDVLQSSNPPISTYAQLIDLAIDQLSTWDHESQSKFISGHPRIGETKNLSKLSAKEQNATPSAAGTTPPEVLARLAHLNGCYEKRYPGLVYIIFVNGRSRAAVAEIMEAQLGLEHSLSPDTPAVDSIEPVQVGGEDWTSELNRAVRDVSLIAKSRLKALGVE</sequence>
<evidence type="ECO:0000256" key="1">
    <source>
        <dbReference type="ARBA" id="ARBA00022631"/>
    </source>
</evidence>
<dbReference type="GO" id="GO:0006144">
    <property type="term" value="P:purine nucleobase metabolic process"/>
    <property type="evidence" value="ECO:0007669"/>
    <property type="project" value="UniProtKB-KW"/>
</dbReference>
<dbReference type="SUPFAM" id="SSF158694">
    <property type="entry name" value="UraD-Like"/>
    <property type="match status" value="1"/>
</dbReference>
<organism evidence="3 4">
    <name type="scientific">Tetrapyrgos nigripes</name>
    <dbReference type="NCBI Taxonomy" id="182062"/>
    <lineage>
        <taxon>Eukaryota</taxon>
        <taxon>Fungi</taxon>
        <taxon>Dikarya</taxon>
        <taxon>Basidiomycota</taxon>
        <taxon>Agaricomycotina</taxon>
        <taxon>Agaricomycetes</taxon>
        <taxon>Agaricomycetidae</taxon>
        <taxon>Agaricales</taxon>
        <taxon>Marasmiineae</taxon>
        <taxon>Marasmiaceae</taxon>
        <taxon>Tetrapyrgos</taxon>
    </lineage>
</organism>
<dbReference type="PANTHER" id="PTHR37987:SF1">
    <property type="entry name" value="OXO-4-HYDROXY-4-CARBOXY-5-UREIDOIMIDAZOLINE DECARBOXYLASE DOMAIN-CONTAINING PROTEIN"/>
    <property type="match status" value="1"/>
</dbReference>
<evidence type="ECO:0000313" key="4">
    <source>
        <dbReference type="Proteomes" id="UP000559256"/>
    </source>
</evidence>
<proteinExistence type="predicted"/>
<dbReference type="OrthoDB" id="5398391at2759"/>
<evidence type="ECO:0000313" key="3">
    <source>
        <dbReference type="EMBL" id="KAF5355271.1"/>
    </source>
</evidence>
<reference evidence="3 4" key="1">
    <citation type="journal article" date="2020" name="ISME J.">
        <title>Uncovering the hidden diversity of litter-decomposition mechanisms in mushroom-forming fungi.</title>
        <authorList>
            <person name="Floudas D."/>
            <person name="Bentzer J."/>
            <person name="Ahren D."/>
            <person name="Johansson T."/>
            <person name="Persson P."/>
            <person name="Tunlid A."/>
        </authorList>
    </citation>
    <scope>NUCLEOTIDE SEQUENCE [LARGE SCALE GENOMIC DNA]</scope>
    <source>
        <strain evidence="3 4">CBS 291.85</strain>
    </source>
</reference>
<dbReference type="PANTHER" id="PTHR37987">
    <property type="entry name" value="CHROMOSOME 9, WHOLE GENOME SHOTGUN SEQUENCE"/>
    <property type="match status" value="1"/>
</dbReference>
<dbReference type="InterPro" id="IPR036778">
    <property type="entry name" value="OHCU_decarboxylase_sf"/>
</dbReference>
<dbReference type="Pfam" id="PF09349">
    <property type="entry name" value="OHCU_decarbox"/>
    <property type="match status" value="1"/>
</dbReference>
<dbReference type="InterPro" id="IPR018020">
    <property type="entry name" value="OHCU_decarboxylase"/>
</dbReference>